<dbReference type="Proteomes" id="UP000269793">
    <property type="component" value="Chromosome III"/>
</dbReference>
<sequence length="1073" mass="116873">MHAIGSAVLNPQSLQPAHFFTPCSAFHLDSMRDDAAQHASVENQGASARLDAIAKLRRAASQREVRQAKPPPTTATTAATHAGTADSVSSNAEAQLVERNAARPDGQFPLLSLEQLRQRLVQERKPTGMSRSASTSAASQVARAYTMQKLLGASTPISYNDMFAFVRNASQMRDAPSSSKDRPLPDRAIETPRRTTLIRSVSARDHSRVHAYKQAARAPLPSPTSAQAVSSPTWDDRSSVAHDSSSTSSWRLSLYDYDSTSPVVSQTSALAPVSSTPSIPTTASVSAEPPIKTAEAPSHLPAKPQQSEPRELDKSAHLFMTRNRSHSSSSATVTRVTAHTPHVDTQLPRSVKNSSDIPRETVPANPMPKTPASTYPSPVSVSFSHEPAPASAPVFTMAGHADDAQKPLPHLPSAMSQMLEESLGLGRPSSSPSVDAAHAAEASSHVRSNSTSAATTDTRKDSKVARIFGSIRRKSSRRGLGSLRRPSKASNDSASTSSPVASHTLMASVILQKEVQDAWLHDTVITIPTTPAALMRWNQKLPRPVRHVLAPFPAQVPLEVALDPPRRLVRILPLLQSAGDEYVKLRYLFLFQDTAVLAKPMIAPMQGESLSDLIIRKLGSAPDLSESCTPITVLGLRDLYVDDSRQGKLSELAMLVQRREAQLYAHPFETLHVLRMEAQLPGSEAYAHAQLLYAGASLDRMAVAQYLYAHRDVMKHYVMMHCVTGAPIELALRSLLSSVLWPQDFGTFEALLSAFAVHWHKANASEHQMTAECVADLTLAILGLNDALHGATGLFTYPPHAISLEEFVKLFRARDTQHMVSDRMLSDAYVAIKTSPLTPAVPRHAWRAVSYDARALSEPLRPGVPSLRVRVSLDQPDPDVRICLVGRGLYMDPPVLTFTHAAHSEFTVLATAPGTYDLLFLRTGQHAPMYISGRHHGTQRALPLHLMLSCEDATTTTPGRRTVSLVHLAPGAPRRALTFCMTHQAMAEQVLRCLRTQVEQAREEARHQSQTERDVHALSQLVLESALFSLPASDDTHRLGRSGTMTGASIVRMARENSLLSHVLCMRDRQIVT</sequence>
<dbReference type="STRING" id="425264.A0A3G2S6Y7"/>
<dbReference type="GO" id="GO:0005085">
    <property type="term" value="F:guanyl-nucleotide exchange factor activity"/>
    <property type="evidence" value="ECO:0007669"/>
    <property type="project" value="InterPro"/>
</dbReference>
<protein>
    <submittedName>
        <fullName evidence="4">Sec7 domain protein</fullName>
    </submittedName>
</protein>
<dbReference type="OrthoDB" id="430364at2759"/>
<dbReference type="AlphaFoldDB" id="A0A3G2S6Y7"/>
<evidence type="ECO:0000259" key="3">
    <source>
        <dbReference type="PROSITE" id="PS50190"/>
    </source>
</evidence>
<feature type="compositionally biased region" description="Polar residues" evidence="2">
    <location>
        <begin position="347"/>
        <end position="356"/>
    </location>
</feature>
<dbReference type="SMART" id="SM00222">
    <property type="entry name" value="Sec7"/>
    <property type="match status" value="1"/>
</dbReference>
<dbReference type="Gene3D" id="1.10.1000.11">
    <property type="entry name" value="Arf Nucleotide-binding Site Opener,domain 2"/>
    <property type="match status" value="1"/>
</dbReference>
<keyword evidence="1" id="KW-0175">Coiled coil</keyword>
<keyword evidence="5" id="KW-1185">Reference proteome</keyword>
<feature type="region of interest" description="Disordered" evidence="2">
    <location>
        <begin position="171"/>
        <end position="245"/>
    </location>
</feature>
<feature type="region of interest" description="Disordered" evidence="2">
    <location>
        <begin position="419"/>
        <end position="499"/>
    </location>
</feature>
<evidence type="ECO:0000256" key="2">
    <source>
        <dbReference type="SAM" id="MobiDB-lite"/>
    </source>
</evidence>
<name>A0A3G2S6Y7_MALR7</name>
<feature type="compositionally biased region" description="Low complexity" evidence="2">
    <location>
        <begin position="420"/>
        <end position="433"/>
    </location>
</feature>
<feature type="compositionally biased region" description="Polar residues" evidence="2">
    <location>
        <begin position="371"/>
        <end position="383"/>
    </location>
</feature>
<proteinExistence type="predicted"/>
<dbReference type="Pfam" id="PF01369">
    <property type="entry name" value="Sec7"/>
    <property type="match status" value="1"/>
</dbReference>
<dbReference type="InterPro" id="IPR000904">
    <property type="entry name" value="Sec7_dom"/>
</dbReference>
<dbReference type="VEuPathDB" id="FungiDB:DNF11_2132"/>
<evidence type="ECO:0000313" key="4">
    <source>
        <dbReference type="EMBL" id="AYO43082.1"/>
    </source>
</evidence>
<feature type="coiled-coil region" evidence="1">
    <location>
        <begin position="984"/>
        <end position="1011"/>
    </location>
</feature>
<feature type="compositionally biased region" description="Polar residues" evidence="2">
    <location>
        <begin position="445"/>
        <end position="456"/>
    </location>
</feature>
<feature type="compositionally biased region" description="Low complexity" evidence="2">
    <location>
        <begin position="326"/>
        <end position="340"/>
    </location>
</feature>
<evidence type="ECO:0000313" key="5">
    <source>
        <dbReference type="Proteomes" id="UP000269793"/>
    </source>
</evidence>
<reference evidence="4 5" key="1">
    <citation type="submission" date="2018-10" db="EMBL/GenBank/DDBJ databases">
        <title>Complete genome sequence of Malassezia restricta CBS 7877.</title>
        <authorList>
            <person name="Morand S.C."/>
            <person name="Bertignac M."/>
            <person name="Iltis A."/>
            <person name="Kolder I."/>
            <person name="Pirovano W."/>
            <person name="Jourdain R."/>
            <person name="Clavaud C."/>
        </authorList>
    </citation>
    <scope>NUCLEOTIDE SEQUENCE [LARGE SCALE GENOMIC DNA]</scope>
    <source>
        <strain evidence="4 5">CBS 7877</strain>
    </source>
</reference>
<feature type="compositionally biased region" description="Low complexity" evidence="2">
    <location>
        <begin position="74"/>
        <end position="85"/>
    </location>
</feature>
<accession>A0A3G2S6Y7</accession>
<organism evidence="4 5">
    <name type="scientific">Malassezia restricta (strain ATCC 96810 / NBRC 103918 / CBS 7877)</name>
    <name type="common">Seborrheic dermatitis infection agent</name>
    <dbReference type="NCBI Taxonomy" id="425264"/>
    <lineage>
        <taxon>Eukaryota</taxon>
        <taxon>Fungi</taxon>
        <taxon>Dikarya</taxon>
        <taxon>Basidiomycota</taxon>
        <taxon>Ustilaginomycotina</taxon>
        <taxon>Malasseziomycetes</taxon>
        <taxon>Malasseziales</taxon>
        <taxon>Malasseziaceae</taxon>
        <taxon>Malassezia</taxon>
    </lineage>
</organism>
<feature type="compositionally biased region" description="Basic and acidic residues" evidence="2">
    <location>
        <begin position="179"/>
        <end position="193"/>
    </location>
</feature>
<dbReference type="EMBL" id="CP033150">
    <property type="protein sequence ID" value="AYO43082.1"/>
    <property type="molecule type" value="Genomic_DNA"/>
</dbReference>
<feature type="region of interest" description="Disordered" evidence="2">
    <location>
        <begin position="321"/>
        <end position="387"/>
    </location>
</feature>
<dbReference type="InterPro" id="IPR023394">
    <property type="entry name" value="Sec7_C_sf"/>
</dbReference>
<feature type="domain" description="SEC7" evidence="3">
    <location>
        <begin position="667"/>
        <end position="835"/>
    </location>
</feature>
<feature type="compositionally biased region" description="Polar residues" evidence="2">
    <location>
        <begin position="223"/>
        <end position="233"/>
    </location>
</feature>
<feature type="region of interest" description="Disordered" evidence="2">
    <location>
        <begin position="60"/>
        <end position="93"/>
    </location>
</feature>
<dbReference type="GO" id="GO:0032012">
    <property type="term" value="P:regulation of ARF protein signal transduction"/>
    <property type="evidence" value="ECO:0007669"/>
    <property type="project" value="InterPro"/>
</dbReference>
<dbReference type="InterPro" id="IPR035999">
    <property type="entry name" value="Sec7_dom_sf"/>
</dbReference>
<feature type="compositionally biased region" description="Low complexity" evidence="2">
    <location>
        <begin position="478"/>
        <end position="499"/>
    </location>
</feature>
<gene>
    <name evidence="4" type="ORF">DNF11_2132</name>
</gene>
<dbReference type="PROSITE" id="PS50190">
    <property type="entry name" value="SEC7"/>
    <property type="match status" value="1"/>
</dbReference>
<evidence type="ECO:0000256" key="1">
    <source>
        <dbReference type="SAM" id="Coils"/>
    </source>
</evidence>
<dbReference type="SUPFAM" id="SSF48425">
    <property type="entry name" value="Sec7 domain"/>
    <property type="match status" value="1"/>
</dbReference>